<evidence type="ECO:0000256" key="5">
    <source>
        <dbReference type="ARBA" id="ARBA00023242"/>
    </source>
</evidence>
<feature type="domain" description="MADS-box" evidence="7">
    <location>
        <begin position="16"/>
        <end position="80"/>
    </location>
</feature>
<keyword evidence="3" id="KW-0238">DNA-binding</keyword>
<reference evidence="8" key="2">
    <citation type="submission" date="2020-07" db="EMBL/GenBank/DDBJ databases">
        <authorList>
            <person name="Vera ALvarez R."/>
            <person name="Arias-Moreno D.M."/>
            <person name="Jimenez-Jacinto V."/>
            <person name="Jimenez-Bremont J.F."/>
            <person name="Swaminathan K."/>
            <person name="Moose S.P."/>
            <person name="Guerrero-Gonzalez M.L."/>
            <person name="Marino-Ramirez L."/>
            <person name="Landsman D."/>
            <person name="Rodriguez-Kessler M."/>
            <person name="Delgado-Sanchez P."/>
        </authorList>
    </citation>
    <scope>NUCLEOTIDE SEQUENCE</scope>
    <source>
        <tissue evidence="8">Cladode</tissue>
    </source>
</reference>
<evidence type="ECO:0000256" key="4">
    <source>
        <dbReference type="ARBA" id="ARBA00023163"/>
    </source>
</evidence>
<dbReference type="GO" id="GO:0046983">
    <property type="term" value="F:protein dimerization activity"/>
    <property type="evidence" value="ECO:0007669"/>
    <property type="project" value="InterPro"/>
</dbReference>
<dbReference type="GO" id="GO:0000978">
    <property type="term" value="F:RNA polymerase II cis-regulatory region sequence-specific DNA binding"/>
    <property type="evidence" value="ECO:0007669"/>
    <property type="project" value="TreeGrafter"/>
</dbReference>
<evidence type="ECO:0000256" key="6">
    <source>
        <dbReference type="SAM" id="MobiDB-lite"/>
    </source>
</evidence>
<dbReference type="GO" id="GO:0005634">
    <property type="term" value="C:nucleus"/>
    <property type="evidence" value="ECO:0007669"/>
    <property type="project" value="UniProtKB-SubCell"/>
</dbReference>
<dbReference type="GO" id="GO:0000981">
    <property type="term" value="F:DNA-binding transcription factor activity, RNA polymerase II-specific"/>
    <property type="evidence" value="ECO:0007669"/>
    <property type="project" value="TreeGrafter"/>
</dbReference>
<dbReference type="PANTHER" id="PTHR11945:SF776">
    <property type="entry name" value="AGAMOUS-LIKE 50-RELATED"/>
    <property type="match status" value="1"/>
</dbReference>
<dbReference type="PANTHER" id="PTHR11945">
    <property type="entry name" value="MADS BOX PROTEIN"/>
    <property type="match status" value="1"/>
</dbReference>
<dbReference type="SMART" id="SM00432">
    <property type="entry name" value="MADS"/>
    <property type="match status" value="1"/>
</dbReference>
<evidence type="ECO:0000256" key="1">
    <source>
        <dbReference type="ARBA" id="ARBA00004123"/>
    </source>
</evidence>
<reference evidence="8" key="1">
    <citation type="journal article" date="2013" name="J. Plant Res.">
        <title>Effect of fungi and light on seed germination of three Opuntia species from semiarid lands of central Mexico.</title>
        <authorList>
            <person name="Delgado-Sanchez P."/>
            <person name="Jimenez-Bremont J.F."/>
            <person name="Guerrero-Gonzalez Mde L."/>
            <person name="Flores J."/>
        </authorList>
    </citation>
    <scope>NUCLEOTIDE SEQUENCE</scope>
    <source>
        <tissue evidence="8">Cladode</tissue>
    </source>
</reference>
<protein>
    <recommendedName>
        <fullName evidence="7">MADS-box domain-containing protein</fullName>
    </recommendedName>
</protein>
<evidence type="ECO:0000256" key="2">
    <source>
        <dbReference type="ARBA" id="ARBA00023015"/>
    </source>
</evidence>
<evidence type="ECO:0000259" key="7">
    <source>
        <dbReference type="PROSITE" id="PS50066"/>
    </source>
</evidence>
<organism evidence="8">
    <name type="scientific">Opuntia streptacantha</name>
    <name type="common">Prickly pear cactus</name>
    <name type="synonym">Opuntia cardona</name>
    <dbReference type="NCBI Taxonomy" id="393608"/>
    <lineage>
        <taxon>Eukaryota</taxon>
        <taxon>Viridiplantae</taxon>
        <taxon>Streptophyta</taxon>
        <taxon>Embryophyta</taxon>
        <taxon>Tracheophyta</taxon>
        <taxon>Spermatophyta</taxon>
        <taxon>Magnoliopsida</taxon>
        <taxon>eudicotyledons</taxon>
        <taxon>Gunneridae</taxon>
        <taxon>Pentapetalae</taxon>
        <taxon>Caryophyllales</taxon>
        <taxon>Cactineae</taxon>
        <taxon>Cactaceae</taxon>
        <taxon>Opuntioideae</taxon>
        <taxon>Opuntia</taxon>
    </lineage>
</organism>
<dbReference type="InterPro" id="IPR002100">
    <property type="entry name" value="TF_MADSbox"/>
</dbReference>
<proteinExistence type="predicted"/>
<keyword evidence="2" id="KW-0805">Transcription regulation</keyword>
<dbReference type="EMBL" id="GISG01026414">
    <property type="protein sequence ID" value="MBA4619688.1"/>
    <property type="molecule type" value="Transcribed_RNA"/>
</dbReference>
<feature type="region of interest" description="Disordered" evidence="6">
    <location>
        <begin position="1"/>
        <end position="25"/>
    </location>
</feature>
<dbReference type="InterPro" id="IPR036879">
    <property type="entry name" value="TF_MADSbox_sf"/>
</dbReference>
<dbReference type="SUPFAM" id="SSF55455">
    <property type="entry name" value="SRF-like"/>
    <property type="match status" value="1"/>
</dbReference>
<accession>A0A7C9CPR2</accession>
<sequence>MAAHDEDGKKKKKKGGKRTKFPMQLISDPRQRHVSFSKRKKGLFGKCAALSSLFSDTGAVEIASVVISQCGKVFSFGHPSPDTVFHRYQGGGGLDSGKTGFLVG</sequence>
<name>A0A7C9CPR2_OPUST</name>
<evidence type="ECO:0000256" key="3">
    <source>
        <dbReference type="ARBA" id="ARBA00023125"/>
    </source>
</evidence>
<evidence type="ECO:0000313" key="8">
    <source>
        <dbReference type="EMBL" id="MBA4619688.1"/>
    </source>
</evidence>
<dbReference type="Pfam" id="PF00319">
    <property type="entry name" value="SRF-TF"/>
    <property type="match status" value="1"/>
</dbReference>
<keyword evidence="5" id="KW-0539">Nucleus</keyword>
<dbReference type="Gene3D" id="3.40.1810.10">
    <property type="entry name" value="Transcription factor, MADS-box"/>
    <property type="match status" value="1"/>
</dbReference>
<dbReference type="PROSITE" id="PS50066">
    <property type="entry name" value="MADS_BOX_2"/>
    <property type="match status" value="1"/>
</dbReference>
<dbReference type="AlphaFoldDB" id="A0A7C9CPR2"/>
<comment type="subcellular location">
    <subcellularLocation>
        <location evidence="1">Nucleus</location>
    </subcellularLocation>
</comment>
<feature type="compositionally biased region" description="Basic residues" evidence="6">
    <location>
        <begin position="10"/>
        <end position="20"/>
    </location>
</feature>
<keyword evidence="4" id="KW-0804">Transcription</keyword>